<dbReference type="PANTHER" id="PTHR43280">
    <property type="entry name" value="ARAC-FAMILY TRANSCRIPTIONAL REGULATOR"/>
    <property type="match status" value="1"/>
</dbReference>
<evidence type="ECO:0000256" key="5">
    <source>
        <dbReference type="SAM" id="Coils"/>
    </source>
</evidence>
<keyword evidence="4" id="KW-0802">TPR repeat</keyword>
<keyword evidence="1" id="KW-0805">Transcription regulation</keyword>
<reference evidence="9 10" key="1">
    <citation type="submission" date="2016-11" db="EMBL/GenBank/DDBJ databases">
        <title>Genome sequence and comparative genomic analysis of clinical strain Elizabethkingia meningoseptica 61421 PRCM.</title>
        <authorList>
            <person name="Wang M."/>
            <person name="Hu S."/>
            <person name="Cao L."/>
            <person name="Jiang T."/>
            <person name="Zhou Y."/>
            <person name="Ming D."/>
        </authorList>
    </citation>
    <scope>NUCLEOTIDE SEQUENCE [LARGE SCALE GENOMIC DNA]</scope>
    <source>
        <strain evidence="9 10">61421 PRCM</strain>
    </source>
</reference>
<dbReference type="eggNOG" id="COG2207">
    <property type="taxonomic scope" value="Bacteria"/>
</dbReference>
<evidence type="ECO:0000313" key="9">
    <source>
        <dbReference type="EMBL" id="OOH96647.1"/>
    </source>
</evidence>
<dbReference type="GO" id="GO:0003700">
    <property type="term" value="F:DNA-binding transcription factor activity"/>
    <property type="evidence" value="ECO:0007669"/>
    <property type="project" value="InterPro"/>
</dbReference>
<keyword evidence="7" id="KW-0732">Signal</keyword>
<keyword evidence="2" id="KW-0238">DNA-binding</keyword>
<evidence type="ECO:0000313" key="10">
    <source>
        <dbReference type="Proteomes" id="UP000188947"/>
    </source>
</evidence>
<dbReference type="InterPro" id="IPR009057">
    <property type="entry name" value="Homeodomain-like_sf"/>
</dbReference>
<name>A0A1V3U1V0_ELIME</name>
<evidence type="ECO:0000256" key="6">
    <source>
        <dbReference type="SAM" id="Phobius"/>
    </source>
</evidence>
<dbReference type="InterPro" id="IPR018060">
    <property type="entry name" value="HTH_AraC"/>
</dbReference>
<keyword evidence="6" id="KW-0812">Transmembrane</keyword>
<dbReference type="OrthoDB" id="5295174at2"/>
<dbReference type="Pfam" id="PF12833">
    <property type="entry name" value="HTH_18"/>
    <property type="match status" value="1"/>
</dbReference>
<organism evidence="9 10">
    <name type="scientific">Elizabethkingia meningoseptica</name>
    <name type="common">Chryseobacterium meningosepticum</name>
    <dbReference type="NCBI Taxonomy" id="238"/>
    <lineage>
        <taxon>Bacteria</taxon>
        <taxon>Pseudomonadati</taxon>
        <taxon>Bacteroidota</taxon>
        <taxon>Flavobacteriia</taxon>
        <taxon>Flavobacteriales</taxon>
        <taxon>Weeksellaceae</taxon>
        <taxon>Elizabethkingia</taxon>
    </lineage>
</organism>
<dbReference type="SUPFAM" id="SSF46689">
    <property type="entry name" value="Homeodomain-like"/>
    <property type="match status" value="1"/>
</dbReference>
<keyword evidence="6" id="KW-0472">Membrane</keyword>
<protein>
    <submittedName>
        <fullName evidence="9">AraC family transcriptional regulator</fullName>
    </submittedName>
</protein>
<feature type="coiled-coil region" evidence="5">
    <location>
        <begin position="352"/>
        <end position="379"/>
    </location>
</feature>
<gene>
    <name evidence="9" type="ORF">BMF97_05070</name>
</gene>
<dbReference type="STRING" id="238.BBD35_17040"/>
<proteinExistence type="predicted"/>
<dbReference type="AlphaFoldDB" id="A0A1V3U1V0"/>
<feature type="repeat" description="TPR" evidence="4">
    <location>
        <begin position="187"/>
        <end position="220"/>
    </location>
</feature>
<keyword evidence="3" id="KW-0804">Transcription</keyword>
<dbReference type="PROSITE" id="PS01124">
    <property type="entry name" value="HTH_ARAC_FAMILY_2"/>
    <property type="match status" value="1"/>
</dbReference>
<dbReference type="Gene3D" id="1.10.10.60">
    <property type="entry name" value="Homeodomain-like"/>
    <property type="match status" value="1"/>
</dbReference>
<dbReference type="SUPFAM" id="SSF48452">
    <property type="entry name" value="TPR-like"/>
    <property type="match status" value="1"/>
</dbReference>
<dbReference type="Gene3D" id="1.25.40.10">
    <property type="entry name" value="Tetratricopeptide repeat domain"/>
    <property type="match status" value="2"/>
</dbReference>
<keyword evidence="5" id="KW-0175">Coiled coil</keyword>
<dbReference type="EMBL" id="MPOG01000007">
    <property type="protein sequence ID" value="OOH96647.1"/>
    <property type="molecule type" value="Genomic_DNA"/>
</dbReference>
<feature type="domain" description="HTH araC/xylS-type" evidence="8">
    <location>
        <begin position="395"/>
        <end position="504"/>
    </location>
</feature>
<evidence type="ECO:0000256" key="1">
    <source>
        <dbReference type="ARBA" id="ARBA00023015"/>
    </source>
</evidence>
<sequence>MRKKICLFFGCIIILAVKAQDYEAYTKIYNKVYHKTAWTNFDKALQVADSLYKTSVIPAYKVRSLLLSAQLYQQRNDIEKAISYAESAENIIEKTDDYAWQARVSGFLASQYRLLNLYNKSRFYSQKTLETARKINNPKDANKVTGLMLQELARLDLQLNHYKEAILKLDLAQKNFNKLGSGNFFTAANHELIGQCFVSMEEYTKAIDHYKYALAFTNKNMPESILAGMVYKGMTLAYMRKGELDQAKIYLDKAEEYVAKSEYIGLDKEIYQASQEYYAKIKDVKNFVRATEKKDSLAEKIATRNTRFINEKYSDLEKQNVEEKQKGHTKSILIGVSVVFILGNLSFFIAYQKKQKQQISKVKKLLNRLNKEMKLKNNNEHQGNTDALLMPAETEEILVSKLKTFEQEIRFTDKNMSLSYMATTMDTNTKYLSYIIKKYRKKDFTTYTNELRIHYIVKKLTEEPVYRQYKIRVLAEEAGFSSHSKFATTFKNITGASPSDFVKDITGREEA</sequence>
<dbReference type="PANTHER" id="PTHR43280:SF2">
    <property type="entry name" value="HTH-TYPE TRANSCRIPTIONAL REGULATOR EXSA"/>
    <property type="match status" value="1"/>
</dbReference>
<feature type="transmembrane region" description="Helical" evidence="6">
    <location>
        <begin position="332"/>
        <end position="351"/>
    </location>
</feature>
<keyword evidence="6" id="KW-1133">Transmembrane helix</keyword>
<keyword evidence="10" id="KW-1185">Reference proteome</keyword>
<comment type="caution">
    <text evidence="9">The sequence shown here is derived from an EMBL/GenBank/DDBJ whole genome shotgun (WGS) entry which is preliminary data.</text>
</comment>
<evidence type="ECO:0000256" key="4">
    <source>
        <dbReference type="PROSITE-ProRule" id="PRU00339"/>
    </source>
</evidence>
<evidence type="ECO:0000259" key="8">
    <source>
        <dbReference type="PROSITE" id="PS01124"/>
    </source>
</evidence>
<evidence type="ECO:0000256" key="2">
    <source>
        <dbReference type="ARBA" id="ARBA00023125"/>
    </source>
</evidence>
<dbReference type="SMART" id="SM00342">
    <property type="entry name" value="HTH_ARAC"/>
    <property type="match status" value="1"/>
</dbReference>
<dbReference type="PROSITE" id="PS50005">
    <property type="entry name" value="TPR"/>
    <property type="match status" value="1"/>
</dbReference>
<feature type="chain" id="PRO_5010711299" evidence="7">
    <location>
        <begin position="20"/>
        <end position="511"/>
    </location>
</feature>
<dbReference type="SMART" id="SM00028">
    <property type="entry name" value="TPR"/>
    <property type="match status" value="4"/>
</dbReference>
<evidence type="ECO:0000256" key="3">
    <source>
        <dbReference type="ARBA" id="ARBA00023163"/>
    </source>
</evidence>
<dbReference type="InterPro" id="IPR011990">
    <property type="entry name" value="TPR-like_helical_dom_sf"/>
</dbReference>
<dbReference type="GO" id="GO:0043565">
    <property type="term" value="F:sequence-specific DNA binding"/>
    <property type="evidence" value="ECO:0007669"/>
    <property type="project" value="InterPro"/>
</dbReference>
<evidence type="ECO:0000256" key="7">
    <source>
        <dbReference type="SAM" id="SignalP"/>
    </source>
</evidence>
<dbReference type="RefSeq" id="WP_069214405.1">
    <property type="nucleotide sequence ID" value="NZ_FTRA01000007.1"/>
</dbReference>
<dbReference type="InterPro" id="IPR019734">
    <property type="entry name" value="TPR_rpt"/>
</dbReference>
<feature type="signal peptide" evidence="7">
    <location>
        <begin position="1"/>
        <end position="19"/>
    </location>
</feature>
<dbReference type="Proteomes" id="UP000188947">
    <property type="component" value="Unassembled WGS sequence"/>
</dbReference>
<accession>A0A1V3U1V0</accession>